<dbReference type="PANTHER" id="PTHR33050:SF7">
    <property type="entry name" value="RIBONUCLEASE H"/>
    <property type="match status" value="1"/>
</dbReference>
<dbReference type="InterPro" id="IPR052055">
    <property type="entry name" value="Hepadnavirus_pol/RT"/>
</dbReference>
<evidence type="ECO:0000313" key="1">
    <source>
        <dbReference type="EMBL" id="KAK3233738.1"/>
    </source>
</evidence>
<evidence type="ECO:0000313" key="2">
    <source>
        <dbReference type="Proteomes" id="UP001190700"/>
    </source>
</evidence>
<dbReference type="PANTHER" id="PTHR33050">
    <property type="entry name" value="REVERSE TRANSCRIPTASE DOMAIN-CONTAINING PROTEIN"/>
    <property type="match status" value="1"/>
</dbReference>
<dbReference type="SUPFAM" id="SSF63748">
    <property type="entry name" value="Tudor/PWWP/MBT"/>
    <property type="match status" value="1"/>
</dbReference>
<dbReference type="Gene3D" id="2.30.30.140">
    <property type="match status" value="1"/>
</dbReference>
<name>A0AAE0EMA1_9CHLO</name>
<dbReference type="Proteomes" id="UP001190700">
    <property type="component" value="Unassembled WGS sequence"/>
</dbReference>
<gene>
    <name evidence="1" type="ORF">CYMTET_55982</name>
</gene>
<dbReference type="EMBL" id="LGRX02035641">
    <property type="protein sequence ID" value="KAK3233738.1"/>
    <property type="molecule type" value="Genomic_DNA"/>
</dbReference>
<keyword evidence="2" id="KW-1185">Reference proteome</keyword>
<sequence length="247" mass="28095">MDDFLQNRGAQSARADISGLGETRVVAQREEGEQWELTQLDEHLGVESVYLAVLPARLYLRELHFVLSTRRGWGAEMKLTRQAWSDIEWWLRLPAQSRWNGRKIWRSPTRVKVHTDASLFAWGGVLNLKHAARGFWSDELRHLHITHLELEAVYKTVQYFLRELTGKDGRRAAKQAPQTGLAVGCKVKVYWSEDDAWYTGTVGGTGTDGVTHIAYEDGDKEDLNMSKEKYEVLPAAVQEVTGWDAAL</sequence>
<protein>
    <submittedName>
        <fullName evidence="1">Uncharacterized protein</fullName>
    </submittedName>
</protein>
<comment type="caution">
    <text evidence="1">The sequence shown here is derived from an EMBL/GenBank/DDBJ whole genome shotgun (WGS) entry which is preliminary data.</text>
</comment>
<organism evidence="1 2">
    <name type="scientific">Cymbomonas tetramitiformis</name>
    <dbReference type="NCBI Taxonomy" id="36881"/>
    <lineage>
        <taxon>Eukaryota</taxon>
        <taxon>Viridiplantae</taxon>
        <taxon>Chlorophyta</taxon>
        <taxon>Pyramimonadophyceae</taxon>
        <taxon>Pyramimonadales</taxon>
        <taxon>Pyramimonadaceae</taxon>
        <taxon>Cymbomonas</taxon>
    </lineage>
</organism>
<proteinExistence type="predicted"/>
<dbReference type="AlphaFoldDB" id="A0AAE0EMA1"/>
<reference evidence="1 2" key="1">
    <citation type="journal article" date="2015" name="Genome Biol. Evol.">
        <title>Comparative Genomics of a Bacterivorous Green Alga Reveals Evolutionary Causalities and Consequences of Phago-Mixotrophic Mode of Nutrition.</title>
        <authorList>
            <person name="Burns J.A."/>
            <person name="Paasch A."/>
            <person name="Narechania A."/>
            <person name="Kim E."/>
        </authorList>
    </citation>
    <scope>NUCLEOTIDE SEQUENCE [LARGE SCALE GENOMIC DNA]</scope>
    <source>
        <strain evidence="1 2">PLY_AMNH</strain>
    </source>
</reference>
<accession>A0AAE0EMA1</accession>